<sequence length="281" mass="30920">MNHNGIVQKAAHRPQRRLWLYAVGGIAAAVLRQRNVRTKQVQSTQLSTAESWKRSSGTRDERSQTLAGFSVGRGRDFQRCSEKRHRLPADAEHKYEYTGDCGNVAQGICTTYYSKIHRGRKGVERRCRERSPSAVPVRGPVLGLPVRAAVLHLVRGPLYSVVGIVPSEERDKVRVPSVAAELRASGLSPLPKNASGHVDSTAGCDEKLARAASGRGRGTNRTVAPSLRKDQSLPTDHLAIEIGSLAQVAWRASRGPGCKKWPITRARAPQQRQVRTFDRSQ</sequence>
<evidence type="ECO:0000256" key="1">
    <source>
        <dbReference type="SAM" id="MobiDB-lite"/>
    </source>
</evidence>
<dbReference type="AlphaFoldDB" id="A0A2T4ANN0"/>
<name>A0A2T4ANN0_TRIHA</name>
<gene>
    <name evidence="2" type="ORF">M431DRAFT_527379</name>
</gene>
<dbReference type="GeneID" id="36629278"/>
<reference evidence="2 3" key="1">
    <citation type="submission" date="2016-07" db="EMBL/GenBank/DDBJ databases">
        <title>Multiple horizontal gene transfer events from other fungi enriched the ability of initially mycotrophic Trichoderma (Ascomycota) to feed on dead plant biomass.</title>
        <authorList>
            <consortium name="DOE Joint Genome Institute"/>
            <person name="Aerts A."/>
            <person name="Atanasova L."/>
            <person name="Chenthamara K."/>
            <person name="Zhang J."/>
            <person name="Grujic M."/>
            <person name="Henrissat B."/>
            <person name="Kuo A."/>
            <person name="Salamov A."/>
            <person name="Lipzen A."/>
            <person name="Labutti K."/>
            <person name="Barry K."/>
            <person name="Miao Y."/>
            <person name="Rahimi M.J."/>
            <person name="Shen Q."/>
            <person name="Grigoriev I.V."/>
            <person name="Kubicek C.P."/>
            <person name="Druzhinina I.S."/>
        </authorList>
    </citation>
    <scope>NUCLEOTIDE SEQUENCE [LARGE SCALE GENOMIC DNA]</scope>
    <source>
        <strain evidence="2 3">CBS 226.95</strain>
    </source>
</reference>
<keyword evidence="3" id="KW-1185">Reference proteome</keyword>
<feature type="region of interest" description="Disordered" evidence="1">
    <location>
        <begin position="42"/>
        <end position="64"/>
    </location>
</feature>
<organism evidence="2 3">
    <name type="scientific">Trichoderma harzianum CBS 226.95</name>
    <dbReference type="NCBI Taxonomy" id="983964"/>
    <lineage>
        <taxon>Eukaryota</taxon>
        <taxon>Fungi</taxon>
        <taxon>Dikarya</taxon>
        <taxon>Ascomycota</taxon>
        <taxon>Pezizomycotina</taxon>
        <taxon>Sordariomycetes</taxon>
        <taxon>Hypocreomycetidae</taxon>
        <taxon>Hypocreales</taxon>
        <taxon>Hypocreaceae</taxon>
        <taxon>Trichoderma</taxon>
    </lineage>
</organism>
<evidence type="ECO:0000313" key="3">
    <source>
        <dbReference type="Proteomes" id="UP000241690"/>
    </source>
</evidence>
<proteinExistence type="predicted"/>
<evidence type="ECO:0000313" key="2">
    <source>
        <dbReference type="EMBL" id="PTB58685.1"/>
    </source>
</evidence>
<dbReference type="Proteomes" id="UP000241690">
    <property type="component" value="Unassembled WGS sequence"/>
</dbReference>
<dbReference type="EMBL" id="KZ679676">
    <property type="protein sequence ID" value="PTB58685.1"/>
    <property type="molecule type" value="Genomic_DNA"/>
</dbReference>
<feature type="compositionally biased region" description="Basic and acidic residues" evidence="1">
    <location>
        <begin position="51"/>
        <end position="63"/>
    </location>
</feature>
<protein>
    <submittedName>
        <fullName evidence="2">Uncharacterized protein</fullName>
    </submittedName>
</protein>
<accession>A0A2T4ANN0</accession>
<dbReference type="RefSeq" id="XP_024778362.1">
    <property type="nucleotide sequence ID" value="XM_024920709.1"/>
</dbReference>